<dbReference type="EMBL" id="CAIIXF020000004">
    <property type="protein sequence ID" value="CAH1780651.1"/>
    <property type="molecule type" value="Genomic_DNA"/>
</dbReference>
<feature type="non-terminal residue" evidence="3">
    <location>
        <position position="114"/>
    </location>
</feature>
<feature type="domain" description="DOCKER" evidence="2">
    <location>
        <begin position="1"/>
        <end position="87"/>
    </location>
</feature>
<dbReference type="OrthoDB" id="6250326at2759"/>
<evidence type="ECO:0000313" key="4">
    <source>
        <dbReference type="Proteomes" id="UP000749559"/>
    </source>
</evidence>
<dbReference type="InterPro" id="IPR026791">
    <property type="entry name" value="DOCK"/>
</dbReference>
<evidence type="ECO:0000256" key="1">
    <source>
        <dbReference type="PROSITE-ProRule" id="PRU00984"/>
    </source>
</evidence>
<evidence type="ECO:0000259" key="2">
    <source>
        <dbReference type="PROSITE" id="PS51651"/>
    </source>
</evidence>
<comment type="caution">
    <text evidence="3">The sequence shown here is derived from an EMBL/GenBank/DDBJ whole genome shotgun (WGS) entry which is preliminary data.</text>
</comment>
<organism evidence="3 4">
    <name type="scientific">Owenia fusiformis</name>
    <name type="common">Polychaete worm</name>
    <dbReference type="NCBI Taxonomy" id="6347"/>
    <lineage>
        <taxon>Eukaryota</taxon>
        <taxon>Metazoa</taxon>
        <taxon>Spiralia</taxon>
        <taxon>Lophotrochozoa</taxon>
        <taxon>Annelida</taxon>
        <taxon>Polychaeta</taxon>
        <taxon>Sedentaria</taxon>
        <taxon>Canalipalpata</taxon>
        <taxon>Sabellida</taxon>
        <taxon>Oweniida</taxon>
        <taxon>Oweniidae</taxon>
        <taxon>Owenia</taxon>
    </lineage>
</organism>
<name>A0A8S4NI72_OWEFU</name>
<dbReference type="GO" id="GO:0005085">
    <property type="term" value="F:guanyl-nucleotide exchange factor activity"/>
    <property type="evidence" value="ECO:0007669"/>
    <property type="project" value="InterPro"/>
</dbReference>
<dbReference type="PANTHER" id="PTHR23317:SF26">
    <property type="entry name" value="ZIZIMIN, ISOFORM K"/>
    <property type="match status" value="1"/>
</dbReference>
<gene>
    <name evidence="3" type="ORF">OFUS_LOCUS7314</name>
</gene>
<reference evidence="3" key="1">
    <citation type="submission" date="2022-03" db="EMBL/GenBank/DDBJ databases">
        <authorList>
            <person name="Martin C."/>
        </authorList>
    </citation>
    <scope>NUCLEOTIDE SEQUENCE</scope>
</reference>
<evidence type="ECO:0000313" key="3">
    <source>
        <dbReference type="EMBL" id="CAH1780651.1"/>
    </source>
</evidence>
<comment type="similarity">
    <text evidence="1">Belongs to the DOCK family.</text>
</comment>
<dbReference type="Pfam" id="PF20421">
    <property type="entry name" value="DHR-2_Lobe_C"/>
    <property type="match status" value="1"/>
</dbReference>
<dbReference type="Gene3D" id="1.20.58.740">
    <property type="match status" value="1"/>
</dbReference>
<proteinExistence type="inferred from homology"/>
<protein>
    <recommendedName>
        <fullName evidence="2">DOCKER domain-containing protein</fullName>
    </recommendedName>
</protein>
<sequence>SVSATVNAGPLAYATAFLEKAVVHKFDMDKVKILKEMFKKFVRVCSAALELNSDLIQSDQYEYHESLRTNFHDMVEKLQDMFGEILMDGDASIGSRSSLTFFNVISSTGTTSTV</sequence>
<dbReference type="PROSITE" id="PS51651">
    <property type="entry name" value="DOCKER"/>
    <property type="match status" value="1"/>
</dbReference>
<dbReference type="AlphaFoldDB" id="A0A8S4NI72"/>
<dbReference type="Proteomes" id="UP000749559">
    <property type="component" value="Unassembled WGS sequence"/>
</dbReference>
<dbReference type="InterPro" id="IPR046773">
    <property type="entry name" value="DOCKER_Lobe_C"/>
</dbReference>
<keyword evidence="4" id="KW-1185">Reference proteome</keyword>
<dbReference type="GO" id="GO:0007264">
    <property type="term" value="P:small GTPase-mediated signal transduction"/>
    <property type="evidence" value="ECO:0007669"/>
    <property type="project" value="InterPro"/>
</dbReference>
<accession>A0A8S4NI72</accession>
<dbReference type="PANTHER" id="PTHR23317">
    <property type="entry name" value="DEDICATOR OF CYTOKINESIS DOCK"/>
    <property type="match status" value="1"/>
</dbReference>
<dbReference type="InterPro" id="IPR027357">
    <property type="entry name" value="DOCKER_dom"/>
</dbReference>
<dbReference type="InterPro" id="IPR043162">
    <property type="entry name" value="DOCK_C_lobe_C"/>
</dbReference>